<dbReference type="SUPFAM" id="SSF53807">
    <property type="entry name" value="Helical backbone' metal receptor"/>
    <property type="match status" value="1"/>
</dbReference>
<dbReference type="Proteomes" id="UP001596976">
    <property type="component" value="Unassembled WGS sequence"/>
</dbReference>
<keyword evidence="4" id="KW-1185">Reference proteome</keyword>
<dbReference type="PANTHER" id="PTHR30535:SF34">
    <property type="entry name" value="MOLYBDATE-BINDING PROTEIN MOLA"/>
    <property type="match status" value="1"/>
</dbReference>
<dbReference type="Pfam" id="PF01497">
    <property type="entry name" value="Peripla_BP_2"/>
    <property type="match status" value="1"/>
</dbReference>
<dbReference type="EMBL" id="JBHTJF010000034">
    <property type="protein sequence ID" value="MFD0944078.1"/>
    <property type="molecule type" value="Genomic_DNA"/>
</dbReference>
<comment type="caution">
    <text evidence="3">The sequence shown here is derived from an EMBL/GenBank/DDBJ whole genome shotgun (WGS) entry which is preliminary data.</text>
</comment>
<feature type="domain" description="Fe/B12 periplasmic-binding" evidence="2">
    <location>
        <begin position="64"/>
        <end position="319"/>
    </location>
</feature>
<dbReference type="RefSeq" id="WP_381012953.1">
    <property type="nucleotide sequence ID" value="NZ_JBHTJF010000034.1"/>
</dbReference>
<organism evidence="3 4">
    <name type="scientific">Savagea faecisuis</name>
    <dbReference type="NCBI Taxonomy" id="1274803"/>
    <lineage>
        <taxon>Bacteria</taxon>
        <taxon>Bacillati</taxon>
        <taxon>Bacillota</taxon>
        <taxon>Bacilli</taxon>
        <taxon>Bacillales</taxon>
        <taxon>Caryophanaceae</taxon>
        <taxon>Savagea</taxon>
    </lineage>
</organism>
<dbReference type="InterPro" id="IPR002491">
    <property type="entry name" value="ABC_transptr_periplasmic_BD"/>
</dbReference>
<dbReference type="PROSITE" id="PS50983">
    <property type="entry name" value="FE_B12_PBP"/>
    <property type="match status" value="1"/>
</dbReference>
<dbReference type="Gene3D" id="3.40.50.1980">
    <property type="entry name" value="Nitrogenase molybdenum iron protein domain"/>
    <property type="match status" value="2"/>
</dbReference>
<accession>A0ABW3GY86</accession>
<reference evidence="4" key="1">
    <citation type="journal article" date="2019" name="Int. J. Syst. Evol. Microbiol.">
        <title>The Global Catalogue of Microorganisms (GCM) 10K type strain sequencing project: providing services to taxonomists for standard genome sequencing and annotation.</title>
        <authorList>
            <consortium name="The Broad Institute Genomics Platform"/>
            <consortium name="The Broad Institute Genome Sequencing Center for Infectious Disease"/>
            <person name="Wu L."/>
            <person name="Ma J."/>
        </authorList>
    </citation>
    <scope>NUCLEOTIDE SEQUENCE [LARGE SCALE GENOMIC DNA]</scope>
    <source>
        <strain evidence="4">CCUG 63563</strain>
    </source>
</reference>
<dbReference type="InterPro" id="IPR050902">
    <property type="entry name" value="ABC_Transporter_SBP"/>
</dbReference>
<evidence type="ECO:0000313" key="4">
    <source>
        <dbReference type="Proteomes" id="UP001596976"/>
    </source>
</evidence>
<gene>
    <name evidence="3" type="ORF">ACFQ0V_10010</name>
</gene>
<evidence type="ECO:0000313" key="3">
    <source>
        <dbReference type="EMBL" id="MFD0944078.1"/>
    </source>
</evidence>
<protein>
    <submittedName>
        <fullName evidence="3">ABC transporter substrate-binding protein</fullName>
    </submittedName>
</protein>
<evidence type="ECO:0000259" key="2">
    <source>
        <dbReference type="PROSITE" id="PS50983"/>
    </source>
</evidence>
<evidence type="ECO:0000256" key="1">
    <source>
        <dbReference type="ARBA" id="ARBA00008814"/>
    </source>
</evidence>
<dbReference type="PANTHER" id="PTHR30535">
    <property type="entry name" value="VITAMIN B12-BINDING PROTEIN"/>
    <property type="match status" value="1"/>
</dbReference>
<proteinExistence type="inferred from homology"/>
<dbReference type="PROSITE" id="PS51257">
    <property type="entry name" value="PROKAR_LIPOPROTEIN"/>
    <property type="match status" value="1"/>
</dbReference>
<name>A0ABW3GY86_9BACL</name>
<sequence>MKWNRLMLVLALLTVFIIVGCSAESSDVSKQEEEKEDATAEIEQTNKITDALGNEITFEKTPESFAALNPGEIEMLVALGANVVGRPTTHGPAIPGTEEAHELGNPHNPNFEKIAEANPDVLIVPPSFQQCANNLQNQGMKVVYTEANSVADIQKTLKNYGVMLNKVEEAQKIIDRIDADIAAIEKVQPVRTLLVYGAPGTYLAALPTSLSGDILEKVGGENIAADFPKEDQYPQYASLSVEKIIERNPEAVMLITHGDPEAVRGAFENEMMKNPAWKNLDAVKAGNVTVLPSHLFGTNPGTKIVDALEEMKNQLQEVQ</sequence>
<comment type="similarity">
    <text evidence="1">Belongs to the bacterial solute-binding protein 8 family.</text>
</comment>